<protein>
    <submittedName>
        <fullName evidence="1">Pimeloyl-ACP methyl ester carboxylesterase</fullName>
    </submittedName>
</protein>
<dbReference type="SUPFAM" id="SSF53474">
    <property type="entry name" value="alpha/beta-Hydrolases"/>
    <property type="match status" value="1"/>
</dbReference>
<comment type="caution">
    <text evidence="1">The sequence shown here is derived from an EMBL/GenBank/DDBJ whole genome shotgun (WGS) entry which is preliminary data.</text>
</comment>
<dbReference type="AlphaFoldDB" id="A0A7W9LM76"/>
<organism evidence="1 2">
    <name type="scientific">Jiangella mangrovi</name>
    <dbReference type="NCBI Taxonomy" id="1524084"/>
    <lineage>
        <taxon>Bacteria</taxon>
        <taxon>Bacillati</taxon>
        <taxon>Actinomycetota</taxon>
        <taxon>Actinomycetes</taxon>
        <taxon>Jiangellales</taxon>
        <taxon>Jiangellaceae</taxon>
        <taxon>Jiangella</taxon>
    </lineage>
</organism>
<accession>A0A7W9LM76</accession>
<dbReference type="EMBL" id="JACHMM010000001">
    <property type="protein sequence ID" value="MBB5788832.1"/>
    <property type="molecule type" value="Genomic_DNA"/>
</dbReference>
<dbReference type="Gene3D" id="3.40.50.1820">
    <property type="entry name" value="alpha/beta hydrolase"/>
    <property type="match status" value="1"/>
</dbReference>
<evidence type="ECO:0000313" key="1">
    <source>
        <dbReference type="EMBL" id="MBB5788832.1"/>
    </source>
</evidence>
<gene>
    <name evidence="1" type="ORF">HD601_003407</name>
</gene>
<evidence type="ECO:0000313" key="2">
    <source>
        <dbReference type="Proteomes" id="UP000542813"/>
    </source>
</evidence>
<name>A0A7W9LM76_9ACTN</name>
<proteinExistence type="predicted"/>
<dbReference type="InterPro" id="IPR029058">
    <property type="entry name" value="AB_hydrolase_fold"/>
</dbReference>
<dbReference type="Proteomes" id="UP000542813">
    <property type="component" value="Unassembled WGS sequence"/>
</dbReference>
<sequence length="428" mass="47139">MVWTPPATVSVEQIRESSRGAEARAGEPIDVEQYLFTIESLGLPWDIGGAIYQPRGPVAVGPDGKAVGVFLIHGGGGDHRGFDTMARLLAQGKGYRVVTITYPGNLYLEGETYDWPGDTFGDDGSIRTPMWKKGEAVTPDQYDLVEIKGDDVFRAKYGTLMFLKAHPGSRFFDRLAAWPMAYEDAFVEACRRFLPAEDYSIYCSGVSTGGPFAHMILQRVENIVGLVGAESSPYGSIFSAMLDQGWPYDFDMMTVRTWRDVARYAGPEAGADAGRRLPWLMEEVFEKHRAMTHRPLLKAQHLVQFCATDALERAAEASAARLGLGEDATKELKTRFAGYPFPLGGDARPVPPLLYSIMANSRDHTFQRYDEILLPALARLDPAPKANIVRFDIGVHQYQAPLGDLPYGTAPAVADLWADAIDGGYYLP</sequence>
<reference evidence="1 2" key="1">
    <citation type="submission" date="2020-08" db="EMBL/GenBank/DDBJ databases">
        <title>Sequencing the genomes of 1000 actinobacteria strains.</title>
        <authorList>
            <person name="Klenk H.-P."/>
        </authorList>
    </citation>
    <scope>NUCLEOTIDE SEQUENCE [LARGE SCALE GENOMIC DNA]</scope>
    <source>
        <strain evidence="1 2">DSM 102122</strain>
    </source>
</reference>
<keyword evidence="2" id="KW-1185">Reference proteome</keyword>
<dbReference type="RefSeq" id="WP_184823754.1">
    <property type="nucleotide sequence ID" value="NZ_JACHMM010000001.1"/>
</dbReference>